<dbReference type="EMBL" id="CP002692">
    <property type="protein sequence ID" value="AEE54374.1"/>
    <property type="molecule type" value="Genomic_DNA"/>
</dbReference>
<reference key="2">
    <citation type="submission" date="2011-04" db="EMBL/GenBank/DDBJ databases">
        <title>Complete sequence of plasmid 1 of Haliscomenobacter hydrossis DSM 1100.</title>
        <authorList>
            <consortium name="US DOE Joint Genome Institute (JGI-PGF)"/>
            <person name="Lucas S."/>
            <person name="Han J."/>
            <person name="Lapidus A."/>
            <person name="Bruce D."/>
            <person name="Goodwin L."/>
            <person name="Pitluck S."/>
            <person name="Peters L."/>
            <person name="Kyrpides N."/>
            <person name="Mavromatis K."/>
            <person name="Ivanova N."/>
            <person name="Ovchinnikova G."/>
            <person name="Pagani I."/>
            <person name="Daligault H."/>
            <person name="Detter J.C."/>
            <person name="Han C."/>
            <person name="Land M."/>
            <person name="Hauser L."/>
            <person name="Markowitz V."/>
            <person name="Cheng J.-F."/>
            <person name="Hugenholtz P."/>
            <person name="Woyke T."/>
            <person name="Wu D."/>
            <person name="Verbarg S."/>
            <person name="Frueling A."/>
            <person name="Brambilla E."/>
            <person name="Klenk H.-P."/>
            <person name="Eisen J.A."/>
        </authorList>
    </citation>
    <scope>NUCLEOTIDE SEQUENCE</scope>
    <source>
        <strain>DSM 1100</strain>
    </source>
</reference>
<keyword evidence="2" id="KW-1185">Reference proteome</keyword>
<organism evidence="1 2">
    <name type="scientific">Haliscomenobacter hydrossis (strain ATCC 27775 / DSM 1100 / LMG 10767 / O)</name>
    <dbReference type="NCBI Taxonomy" id="760192"/>
    <lineage>
        <taxon>Bacteria</taxon>
        <taxon>Pseudomonadati</taxon>
        <taxon>Bacteroidota</taxon>
        <taxon>Saprospiria</taxon>
        <taxon>Saprospirales</taxon>
        <taxon>Haliscomenobacteraceae</taxon>
        <taxon>Haliscomenobacter</taxon>
    </lineage>
</organism>
<name>F4L7L6_HALH1</name>
<gene>
    <name evidence="1" type="ordered locus">Halhy_6558</name>
</gene>
<dbReference type="AlphaFoldDB" id="F4L7L6"/>
<proteinExistence type="predicted"/>
<geneLocation type="plasmid" evidence="1 2">
    <name>pHALHY01</name>
</geneLocation>
<protein>
    <submittedName>
        <fullName evidence="1">Uncharacterized protein</fullName>
    </submittedName>
</protein>
<dbReference type="Proteomes" id="UP000008461">
    <property type="component" value="Plasmid pHALHY01"/>
</dbReference>
<keyword evidence="1" id="KW-0614">Plasmid</keyword>
<reference evidence="1 2" key="1">
    <citation type="journal article" date="2011" name="Stand. Genomic Sci.">
        <title>Complete genome sequence of Haliscomenobacter hydrossis type strain (O).</title>
        <authorList>
            <consortium name="US DOE Joint Genome Institute (JGI-PGF)"/>
            <person name="Daligault H."/>
            <person name="Lapidus A."/>
            <person name="Zeytun A."/>
            <person name="Nolan M."/>
            <person name="Lucas S."/>
            <person name="Del Rio T.G."/>
            <person name="Tice H."/>
            <person name="Cheng J.F."/>
            <person name="Tapia R."/>
            <person name="Han C."/>
            <person name="Goodwin L."/>
            <person name="Pitluck S."/>
            <person name="Liolios K."/>
            <person name="Pagani I."/>
            <person name="Ivanova N."/>
            <person name="Huntemann M."/>
            <person name="Mavromatis K."/>
            <person name="Mikhailova N."/>
            <person name="Pati A."/>
            <person name="Chen A."/>
            <person name="Palaniappan K."/>
            <person name="Land M."/>
            <person name="Hauser L."/>
            <person name="Brambilla E.M."/>
            <person name="Rohde M."/>
            <person name="Verbarg S."/>
            <person name="Goker M."/>
            <person name="Bristow J."/>
            <person name="Eisen J.A."/>
            <person name="Markowitz V."/>
            <person name="Hugenholtz P."/>
            <person name="Kyrpides N.C."/>
            <person name="Klenk H.P."/>
            <person name="Woyke T."/>
        </authorList>
    </citation>
    <scope>NUCLEOTIDE SEQUENCE [LARGE SCALE GENOMIC DNA]</scope>
    <source>
        <strain evidence="2">ATCC 27775 / DSM 1100 / LMG 10767 / O</strain>
        <plasmid evidence="2">Plasmid pHALHY01</plasmid>
    </source>
</reference>
<dbReference type="HOGENOM" id="CLU_3168749_0_0_10"/>
<evidence type="ECO:0000313" key="2">
    <source>
        <dbReference type="Proteomes" id="UP000008461"/>
    </source>
</evidence>
<dbReference type="KEGG" id="hhy:Halhy_6558"/>
<accession>F4L7L6</accession>
<sequence>MKTHIRMVKGFFKSLTIFFFRNWLTDFIQTPVYGKAIVVFHFYCRRI</sequence>
<evidence type="ECO:0000313" key="1">
    <source>
        <dbReference type="EMBL" id="AEE54374.1"/>
    </source>
</evidence>